<dbReference type="InterPro" id="IPR001128">
    <property type="entry name" value="Cyt_P450"/>
</dbReference>
<dbReference type="PROSITE" id="PS00086">
    <property type="entry name" value="CYTOCHROME_P450"/>
    <property type="match status" value="1"/>
</dbReference>
<gene>
    <name evidence="7" type="ORF">SAPINGB_P001001</name>
</gene>
<keyword evidence="4 5" id="KW-0408">Iron</keyword>
<dbReference type="Pfam" id="PF00067">
    <property type="entry name" value="p450"/>
    <property type="match status" value="1"/>
</dbReference>
<name>A0A5E8B9N8_9ASCO</name>
<reference evidence="7 8" key="1">
    <citation type="submission" date="2019-09" db="EMBL/GenBank/DDBJ databases">
        <authorList>
            <person name="Brejova B."/>
        </authorList>
    </citation>
    <scope>NUCLEOTIDE SEQUENCE [LARGE SCALE GENOMIC DNA]</scope>
</reference>
<comment type="cofactor">
    <cofactor evidence="5">
        <name>heme</name>
        <dbReference type="ChEBI" id="CHEBI:30413"/>
    </cofactor>
</comment>
<organism evidence="7 8">
    <name type="scientific">Magnusiomyces paraingens</name>
    <dbReference type="NCBI Taxonomy" id="2606893"/>
    <lineage>
        <taxon>Eukaryota</taxon>
        <taxon>Fungi</taxon>
        <taxon>Dikarya</taxon>
        <taxon>Ascomycota</taxon>
        <taxon>Saccharomycotina</taxon>
        <taxon>Dipodascomycetes</taxon>
        <taxon>Dipodascales</taxon>
        <taxon>Dipodascaceae</taxon>
        <taxon>Magnusiomyces</taxon>
    </lineage>
</organism>
<proteinExistence type="inferred from homology"/>
<feature type="transmembrane region" description="Helical" evidence="6">
    <location>
        <begin position="64"/>
        <end position="91"/>
    </location>
</feature>
<keyword evidence="6" id="KW-1133">Transmembrane helix</keyword>
<evidence type="ECO:0000256" key="2">
    <source>
        <dbReference type="ARBA" id="ARBA00022723"/>
    </source>
</evidence>
<dbReference type="EMBL" id="CABVLU010000001">
    <property type="protein sequence ID" value="VVT46009.1"/>
    <property type="molecule type" value="Genomic_DNA"/>
</dbReference>
<dbReference type="GO" id="GO:0005506">
    <property type="term" value="F:iron ion binding"/>
    <property type="evidence" value="ECO:0007669"/>
    <property type="project" value="InterPro"/>
</dbReference>
<dbReference type="OrthoDB" id="1055148at2759"/>
<dbReference type="GO" id="GO:0016705">
    <property type="term" value="F:oxidoreductase activity, acting on paired donors, with incorporation or reduction of molecular oxygen"/>
    <property type="evidence" value="ECO:0007669"/>
    <property type="project" value="InterPro"/>
</dbReference>
<dbReference type="InterPro" id="IPR050364">
    <property type="entry name" value="Cytochrome_P450_fung"/>
</dbReference>
<feature type="transmembrane region" description="Helical" evidence="6">
    <location>
        <begin position="20"/>
        <end position="43"/>
    </location>
</feature>
<evidence type="ECO:0000256" key="3">
    <source>
        <dbReference type="ARBA" id="ARBA00023002"/>
    </source>
</evidence>
<evidence type="ECO:0000256" key="1">
    <source>
        <dbReference type="ARBA" id="ARBA00010617"/>
    </source>
</evidence>
<keyword evidence="5" id="KW-0349">Heme</keyword>
<dbReference type="GeneID" id="43579824"/>
<keyword evidence="2 5" id="KW-0479">Metal-binding</keyword>
<dbReference type="PRINTS" id="PR00463">
    <property type="entry name" value="EP450I"/>
</dbReference>
<protein>
    <recommendedName>
        <fullName evidence="9">Cytochrome P450</fullName>
    </recommendedName>
</protein>
<evidence type="ECO:0008006" key="9">
    <source>
        <dbReference type="Google" id="ProtNLM"/>
    </source>
</evidence>
<feature type="binding site" description="axial binding residue" evidence="5">
    <location>
        <position position="640"/>
    </location>
    <ligand>
        <name>heme</name>
        <dbReference type="ChEBI" id="CHEBI:30413"/>
    </ligand>
    <ligandPart>
        <name>Fe</name>
        <dbReference type="ChEBI" id="CHEBI:18248"/>
    </ligandPart>
</feature>
<dbReference type="AlphaFoldDB" id="A0A5E8B9N8"/>
<dbReference type="InterPro" id="IPR036396">
    <property type="entry name" value="Cyt_P450_sf"/>
</dbReference>
<comment type="similarity">
    <text evidence="1">Belongs to the cytochrome P450 family.</text>
</comment>
<dbReference type="RefSeq" id="XP_031851615.1">
    <property type="nucleotide sequence ID" value="XM_031995724.1"/>
</dbReference>
<evidence type="ECO:0000256" key="6">
    <source>
        <dbReference type="SAM" id="Phobius"/>
    </source>
</evidence>
<dbReference type="InterPro" id="IPR002401">
    <property type="entry name" value="Cyt_P450_E_grp-I"/>
</dbReference>
<keyword evidence="6" id="KW-0812">Transmembrane</keyword>
<keyword evidence="3" id="KW-0560">Oxidoreductase</keyword>
<evidence type="ECO:0000313" key="7">
    <source>
        <dbReference type="EMBL" id="VVT46009.1"/>
    </source>
</evidence>
<sequence length="713" mass="78786">MIPACCLNTPLNSFPKHVSLIPASLVRIAVCYSIPVFLVWKLVLRPTLNIRTFSQTSPTFRAILKLLLTCPSPLFLFITFTLLLLIPWAYLALDLISNIYCTQKVIKNIPVFDGFSPGPKILPLIGNLFQLGPSAPLTYWTWKYPSSTDPLLSTAITTPHNTQTAYLADPRVVASLVTGTPITGPQPTPIFQLRLGARRVVVVNSYAAARRLWATHWARNCSRPVLHTFHAVLAAQGQGTTIGTTPYGPDWRRMKSVAARALNAPAVAAYMPIIERESSACLVRVAKAVILMAKDGCSEIDLSPFFETYALKVSLAVAYGVPPKDDDGILQEIIDVEKQINKIRAALHSLEDYVPLTRVAGGIGELVKRTLNTLNPSIKAGVAPIDRETVLSVRARRAKYMDTLMARLRQGLADKDNSYPTCILGSVLKGTPALTPSQLQSVCLTMVSAGLDTIPVNIVSAIGHLATKYGQRIQAEVYTEIQAMWAKRGGAHVMWAAWGIASLNTQYEPLNADEEIEEYRSALPYLTALLWESMRHTSAQPINLARETVAPIDDFTEDADGNSVPIHIEAGTMLVMNTLAANFDSTRFPDPFRFSPERYLECIEGGSDNEEKKVMLKWRIRAQEGTGLPHMSFGAGSRICAGSRLAEREMYVALMKIIACFHVSPPVDTRNEMETNVWTRFKAVDSLVVEPPAFRVRLAVREEARKFLKELMI</sequence>
<evidence type="ECO:0000313" key="8">
    <source>
        <dbReference type="Proteomes" id="UP000398389"/>
    </source>
</evidence>
<dbReference type="SUPFAM" id="SSF48264">
    <property type="entry name" value="Cytochrome P450"/>
    <property type="match status" value="1"/>
</dbReference>
<dbReference type="GO" id="GO:0004497">
    <property type="term" value="F:monooxygenase activity"/>
    <property type="evidence" value="ECO:0007669"/>
    <property type="project" value="InterPro"/>
</dbReference>
<keyword evidence="6" id="KW-0472">Membrane</keyword>
<evidence type="ECO:0000256" key="4">
    <source>
        <dbReference type="ARBA" id="ARBA00023004"/>
    </source>
</evidence>
<dbReference type="PANTHER" id="PTHR46300">
    <property type="entry name" value="P450, PUTATIVE (EUROFUNG)-RELATED-RELATED"/>
    <property type="match status" value="1"/>
</dbReference>
<evidence type="ECO:0000256" key="5">
    <source>
        <dbReference type="PIRSR" id="PIRSR602401-1"/>
    </source>
</evidence>
<dbReference type="GO" id="GO:0020037">
    <property type="term" value="F:heme binding"/>
    <property type="evidence" value="ECO:0007669"/>
    <property type="project" value="InterPro"/>
</dbReference>
<dbReference type="Gene3D" id="1.10.630.10">
    <property type="entry name" value="Cytochrome P450"/>
    <property type="match status" value="1"/>
</dbReference>
<dbReference type="Proteomes" id="UP000398389">
    <property type="component" value="Unassembled WGS sequence"/>
</dbReference>
<dbReference type="InterPro" id="IPR017972">
    <property type="entry name" value="Cyt_P450_CS"/>
</dbReference>
<accession>A0A5E8B9N8</accession>
<keyword evidence="8" id="KW-1185">Reference proteome</keyword>